<name>A0A9P1CU46_9DINO</name>
<dbReference type="PROSITE" id="PS00028">
    <property type="entry name" value="ZINC_FINGER_C2H2_1"/>
    <property type="match status" value="2"/>
</dbReference>
<dbReference type="EMBL" id="CAMXCT010002467">
    <property type="protein sequence ID" value="CAI3998339.1"/>
    <property type="molecule type" value="Genomic_DNA"/>
</dbReference>
<organism evidence="2">
    <name type="scientific">Cladocopium goreaui</name>
    <dbReference type="NCBI Taxonomy" id="2562237"/>
    <lineage>
        <taxon>Eukaryota</taxon>
        <taxon>Sar</taxon>
        <taxon>Alveolata</taxon>
        <taxon>Dinophyceae</taxon>
        <taxon>Suessiales</taxon>
        <taxon>Symbiodiniaceae</taxon>
        <taxon>Cladocopium</taxon>
    </lineage>
</organism>
<protein>
    <recommendedName>
        <fullName evidence="1">C2H2-type domain-containing protein</fullName>
    </recommendedName>
</protein>
<dbReference type="GO" id="GO:0003676">
    <property type="term" value="F:nucleic acid binding"/>
    <property type="evidence" value="ECO:0007669"/>
    <property type="project" value="InterPro"/>
</dbReference>
<dbReference type="Proteomes" id="UP001152797">
    <property type="component" value="Unassembled WGS sequence"/>
</dbReference>
<proteinExistence type="predicted"/>
<dbReference type="InterPro" id="IPR012337">
    <property type="entry name" value="RNaseH-like_sf"/>
</dbReference>
<comment type="caution">
    <text evidence="2">The sequence shown here is derived from an EMBL/GenBank/DDBJ whole genome shotgun (WGS) entry which is preliminary data.</text>
</comment>
<feature type="domain" description="C2H2-type" evidence="1">
    <location>
        <begin position="644"/>
        <end position="665"/>
    </location>
</feature>
<dbReference type="InterPro" id="IPR036397">
    <property type="entry name" value="RNaseH_sf"/>
</dbReference>
<dbReference type="InterPro" id="IPR013087">
    <property type="entry name" value="Znf_C2H2_type"/>
</dbReference>
<evidence type="ECO:0000259" key="1">
    <source>
        <dbReference type="PROSITE" id="PS00028"/>
    </source>
</evidence>
<dbReference type="Gene3D" id="3.30.420.10">
    <property type="entry name" value="Ribonuclease H-like superfamily/Ribonuclease H"/>
    <property type="match status" value="1"/>
</dbReference>
<dbReference type="EMBL" id="CAMXCT030002467">
    <property type="protein sequence ID" value="CAL4785651.1"/>
    <property type="molecule type" value="Genomic_DNA"/>
</dbReference>
<sequence length="1176" mass="133141">MFWCGAWRLAQNCNIPTTFCTDSKTAGCQAEGNNGATTVDESFVNLRAIFQCLEGSLADGLNIQHVHGHCNDPWNDLADLLAKRERHCSFYHRRQALDMKVWKSALKHLWTQVTPDVGLPDFTGIAFDVKPPALPVCEQDCDRYADIYHRYTVALSCWRLHQGVQLHVLARNLKQKLKTARKAAIQHDLQDLPEGASAMEILRLVKQHVGSTNLKSLKKPTLPMLQTTEGKSCQSPDQLRNEWINFFGQMEGGVRMTWPELVATWQANLHAFQQQQVCLGLQEYITDAKRFEPFDVSETVGSQIPYTGPVWMDDLCVGIKANSPGELITKAGATTSLLLETLTSFGMTPNLKKGKTEILFSLRGRGVRKAKQQLFGPNSAGHIPVVSEAGTHFVSVVGQYQHLGGLLHHGGDHRQEMKRRIAIAHTAFNTHRKVIYQNTAIAISKRVQLFNTLILSKLIYGCESWVLRDMRSKEFLHSAIMRLYRRLLSCKPDDRHSDEWILKTLQLPSPTELLRQARLRYLGTLHACSDVVTWDLLNRDAEWCALLRDDLMWMWRQLEHSSSLTAPDQNIESWRYLWIYHKAYWKGLIKRAIQHAILQRHNDWVVQQGHQRILDCLYEHDHLILPSGSVRQREESFVAQRFGCMCCAQAFKSKGGEGAHMFKKHGVLSNLRYLFDHTRCEVCMKEYYTFGKLHNHLRYSEHCRRSLQSQPHRCVPQQGHGSQTDRQLDQKHDGLLPPLASMGPNLPPVRLREVENFDVEFYGECTEMFMSEGSAFDKCQQIRARATSKPLPWSHYVHTMECFQGNASAQDLEVFAMTRSAFDESISTLVDPNTWPWFQHQASDDKLVRTVADLEWQCDNATLGPAAMTAAPPKSFGVHRFILHAFSGRRRQGDFQFFLDAITESHPGIVIHTLSVDIILDRQWGDVSDERVQQFWISAARRGWVVAFLGGPPCETWSRAREQMLGEGARYGARQGPRVIRSADQPWGFVSLALREIRQILVGNQLMFFSLIMMSVLYDMGGCGALEHPARPPKPTSASIWNTPILQLLLQLPGFKLWEFAQGLLGAVSAKPTMILALNLPTLGLQIRQWRVVDELPKGVSIGRGVDGKFNTMVLKEYPPSLCGALATSFWHSLSNLPVCASVEIPGIFFDTCSSMNVKVYSDELGPDYAGGAVHS</sequence>
<dbReference type="AlphaFoldDB" id="A0A9P1CU46"/>
<dbReference type="OrthoDB" id="6258470at2759"/>
<evidence type="ECO:0000313" key="3">
    <source>
        <dbReference type="EMBL" id="CAL1151714.1"/>
    </source>
</evidence>
<reference evidence="2" key="1">
    <citation type="submission" date="2022-10" db="EMBL/GenBank/DDBJ databases">
        <authorList>
            <person name="Chen Y."/>
            <person name="Dougan E. K."/>
            <person name="Chan C."/>
            <person name="Rhodes N."/>
            <person name="Thang M."/>
        </authorList>
    </citation>
    <scope>NUCLEOTIDE SEQUENCE</scope>
</reference>
<evidence type="ECO:0000313" key="2">
    <source>
        <dbReference type="EMBL" id="CAI3998339.1"/>
    </source>
</evidence>
<dbReference type="PANTHER" id="PTHR47027:SF20">
    <property type="entry name" value="REVERSE TRANSCRIPTASE-LIKE PROTEIN WITH RNA-DIRECTED DNA POLYMERASE DOMAIN"/>
    <property type="match status" value="1"/>
</dbReference>
<dbReference type="PANTHER" id="PTHR47027">
    <property type="entry name" value="REVERSE TRANSCRIPTASE DOMAIN-CONTAINING PROTEIN"/>
    <property type="match status" value="1"/>
</dbReference>
<evidence type="ECO:0000313" key="4">
    <source>
        <dbReference type="Proteomes" id="UP001152797"/>
    </source>
</evidence>
<keyword evidence="4" id="KW-1185">Reference proteome</keyword>
<accession>A0A9P1CU46</accession>
<reference evidence="3" key="2">
    <citation type="submission" date="2024-04" db="EMBL/GenBank/DDBJ databases">
        <authorList>
            <person name="Chen Y."/>
            <person name="Shah S."/>
            <person name="Dougan E. K."/>
            <person name="Thang M."/>
            <person name="Chan C."/>
        </authorList>
    </citation>
    <scope>NUCLEOTIDE SEQUENCE [LARGE SCALE GENOMIC DNA]</scope>
</reference>
<feature type="domain" description="C2H2-type" evidence="1">
    <location>
        <begin position="680"/>
        <end position="702"/>
    </location>
</feature>
<dbReference type="EMBL" id="CAMXCT020002467">
    <property type="protein sequence ID" value="CAL1151714.1"/>
    <property type="molecule type" value="Genomic_DNA"/>
</dbReference>
<dbReference type="SUPFAM" id="SSF53098">
    <property type="entry name" value="Ribonuclease H-like"/>
    <property type="match status" value="1"/>
</dbReference>
<gene>
    <name evidence="2" type="ORF">C1SCF055_LOCUS24648</name>
</gene>